<comment type="similarity">
    <text evidence="1">Belongs to the CdaR family.</text>
</comment>
<gene>
    <name evidence="7" type="ORF">BZL29_2969</name>
    <name evidence="6" type="ORF">BZL30_9365</name>
    <name evidence="5" type="ORF">NIIDMKKI_42570</name>
</gene>
<dbReference type="Pfam" id="PF17853">
    <property type="entry name" value="GGDEF_2"/>
    <property type="match status" value="1"/>
</dbReference>
<evidence type="ECO:0000313" key="6">
    <source>
        <dbReference type="EMBL" id="OOK63801.1"/>
    </source>
</evidence>
<accession>A0A1V3WC02</accession>
<evidence type="ECO:0000313" key="9">
    <source>
        <dbReference type="Proteomes" id="UP000189229"/>
    </source>
</evidence>
<sequence length="422" mass="46673">MAQVGGGVGGSPISVIARQMDTIRDQFIVEVFDTMKSEIQGLDYDSRMMDMWQASITENYVAAVHYLERDAPTSLLEAPPAALAYARAAAQRDVPLAPLVRAHRLGHARFLEVAMRYVSLLEPAQRVPTITELVNRSSRIVDLVADQMIVAYEEEHERWLSRHGGLRQQSVSELLAGTPVDVQRAEKLLRYRLDGMHVAAVVWVDAAVPAGDVMAVFEQVRCLVAAELGLVGGSLLVPTDEREARLWFSVWDDRAGDPSRLRAAFESAGIRARLAYGQAADGLRGFRASLKQAQLVKAVVRAGGARRSARVVCYDDVAPIALMAADVDALRCYVAEVLGELSVDNERNEWLRETLREFLVRNRSYVTTAEAMLLHRNTIQYRVAQAMELCAGSFDDPDAVFRVQVALEICRWMAPAVLAAPK</sequence>
<evidence type="ECO:0000313" key="8">
    <source>
        <dbReference type="Proteomes" id="UP000188532"/>
    </source>
</evidence>
<feature type="domain" description="CdaR GGDEF-like" evidence="4">
    <location>
        <begin position="180"/>
        <end position="296"/>
    </location>
</feature>
<evidence type="ECO:0000313" key="7">
    <source>
        <dbReference type="EMBL" id="OOK77302.1"/>
    </source>
</evidence>
<dbReference type="Pfam" id="PF14361">
    <property type="entry name" value="RsbRD_N"/>
    <property type="match status" value="1"/>
</dbReference>
<organism evidence="6 9">
    <name type="scientific">Mycobacterium kansasii</name>
    <dbReference type="NCBI Taxonomy" id="1768"/>
    <lineage>
        <taxon>Bacteria</taxon>
        <taxon>Bacillati</taxon>
        <taxon>Actinomycetota</taxon>
        <taxon>Actinomycetes</taxon>
        <taxon>Mycobacteriales</taxon>
        <taxon>Mycobacteriaceae</taxon>
        <taxon>Mycobacterium</taxon>
    </lineage>
</organism>
<dbReference type="GeneID" id="29698651"/>
<dbReference type="EMBL" id="MVBN01000003">
    <property type="protein sequence ID" value="OOK77302.1"/>
    <property type="molecule type" value="Genomic_DNA"/>
</dbReference>
<dbReference type="STRING" id="1768.B1T50_26860"/>
<feature type="domain" description="PucR C-terminal helix-turn-helix" evidence="2">
    <location>
        <begin position="351"/>
        <end position="409"/>
    </location>
</feature>
<dbReference type="InterPro" id="IPR051448">
    <property type="entry name" value="CdaR-like_regulators"/>
</dbReference>
<dbReference type="AlphaFoldDB" id="A0A1V3WC02"/>
<dbReference type="EMBL" id="AP023343">
    <property type="protein sequence ID" value="BCI89051.1"/>
    <property type="molecule type" value="Genomic_DNA"/>
</dbReference>
<dbReference type="Pfam" id="PF13556">
    <property type="entry name" value="HTH_30"/>
    <property type="match status" value="1"/>
</dbReference>
<dbReference type="InterPro" id="IPR025751">
    <property type="entry name" value="RsbRD_N_dom"/>
</dbReference>
<evidence type="ECO:0000259" key="4">
    <source>
        <dbReference type="Pfam" id="PF17853"/>
    </source>
</evidence>
<name>A0A1V3WC02_MYCKA</name>
<dbReference type="RefSeq" id="WP_023373219.1">
    <property type="nucleotide sequence ID" value="NZ_BLYZ01000001.1"/>
</dbReference>
<dbReference type="Proteomes" id="UP000188532">
    <property type="component" value="Unassembled WGS sequence"/>
</dbReference>
<evidence type="ECO:0000256" key="1">
    <source>
        <dbReference type="ARBA" id="ARBA00006754"/>
    </source>
</evidence>
<dbReference type="InterPro" id="IPR025736">
    <property type="entry name" value="PucR_C-HTH_dom"/>
</dbReference>
<dbReference type="Proteomes" id="UP000189229">
    <property type="component" value="Unassembled WGS sequence"/>
</dbReference>
<evidence type="ECO:0000259" key="2">
    <source>
        <dbReference type="Pfam" id="PF13556"/>
    </source>
</evidence>
<dbReference type="EMBL" id="MVBM01000015">
    <property type="protein sequence ID" value="OOK63801.1"/>
    <property type="molecule type" value="Genomic_DNA"/>
</dbReference>
<dbReference type="Proteomes" id="UP000516380">
    <property type="component" value="Chromosome"/>
</dbReference>
<proteinExistence type="inferred from homology"/>
<evidence type="ECO:0000313" key="5">
    <source>
        <dbReference type="EMBL" id="BCI89051.1"/>
    </source>
</evidence>
<dbReference type="InterPro" id="IPR041522">
    <property type="entry name" value="CdaR_GGDEF"/>
</dbReference>
<dbReference type="InterPro" id="IPR042070">
    <property type="entry name" value="PucR_C-HTH_sf"/>
</dbReference>
<evidence type="ECO:0000259" key="3">
    <source>
        <dbReference type="Pfam" id="PF14361"/>
    </source>
</evidence>
<keyword evidence="10" id="KW-1185">Reference proteome</keyword>
<feature type="domain" description="RsbT co-antagonist protein RsbRD N-terminal" evidence="3">
    <location>
        <begin position="29"/>
        <end position="164"/>
    </location>
</feature>
<evidence type="ECO:0000313" key="10">
    <source>
        <dbReference type="Proteomes" id="UP000516380"/>
    </source>
</evidence>
<reference evidence="5 10" key="2">
    <citation type="submission" date="2020-07" db="EMBL/GenBank/DDBJ databases">
        <title>Mycobacterium kansasii (former subtype) with zoonotic potential isolated from diseased indoor pet cat, Japan.</title>
        <authorList>
            <person name="Fukano H."/>
            <person name="Terazono T."/>
            <person name="Hoshino Y."/>
        </authorList>
    </citation>
    <scope>NUCLEOTIDE SEQUENCE [LARGE SCALE GENOMIC DNA]</scope>
    <source>
        <strain evidence="5 10">Kuro-I</strain>
    </source>
</reference>
<dbReference type="Gene3D" id="1.10.10.2840">
    <property type="entry name" value="PucR C-terminal helix-turn-helix domain"/>
    <property type="match status" value="1"/>
</dbReference>
<protein>
    <submittedName>
        <fullName evidence="6">PucR C-terminal helix-turn-helix domain protein</fullName>
    </submittedName>
</protein>
<dbReference type="PANTHER" id="PTHR33744:SF1">
    <property type="entry name" value="DNA-BINDING TRANSCRIPTIONAL ACTIVATOR ADER"/>
    <property type="match status" value="1"/>
</dbReference>
<dbReference type="PANTHER" id="PTHR33744">
    <property type="entry name" value="CARBOHYDRATE DIACID REGULATOR"/>
    <property type="match status" value="1"/>
</dbReference>
<reference evidence="8 9" key="1">
    <citation type="submission" date="2017-02" db="EMBL/GenBank/DDBJ databases">
        <title>Complete genome sequences of Mycobacterium kansasii strains isolated from rhesus macaques.</title>
        <authorList>
            <person name="Panda A."/>
            <person name="Nagaraj S."/>
            <person name="Zhao X."/>
            <person name="Tettelin H."/>
            <person name="Detolla L.J."/>
        </authorList>
    </citation>
    <scope>NUCLEOTIDE SEQUENCE [LARGE SCALE GENOMIC DNA]</scope>
    <source>
        <strain evidence="7 8">11-3469</strain>
        <strain evidence="6 9">11-3813</strain>
    </source>
</reference>